<evidence type="ECO:0000313" key="2">
    <source>
        <dbReference type="Proteomes" id="UP001519325"/>
    </source>
</evidence>
<evidence type="ECO:0000313" key="1">
    <source>
        <dbReference type="EMBL" id="MBP2193583.1"/>
    </source>
</evidence>
<dbReference type="Proteomes" id="UP001519325">
    <property type="component" value="Unassembled WGS sequence"/>
</dbReference>
<evidence type="ECO:0008006" key="3">
    <source>
        <dbReference type="Google" id="ProtNLM"/>
    </source>
</evidence>
<dbReference type="RefSeq" id="WP_209896811.1">
    <property type="nucleotide sequence ID" value="NZ_JAGGMR010000001.1"/>
</dbReference>
<keyword evidence="2" id="KW-1185">Reference proteome</keyword>
<dbReference type="EMBL" id="JAGGMR010000001">
    <property type="protein sequence ID" value="MBP2193583.1"/>
    <property type="molecule type" value="Genomic_DNA"/>
</dbReference>
<gene>
    <name evidence="1" type="ORF">BJ987_006484</name>
</gene>
<accession>A0ABS4QR30</accession>
<protein>
    <recommendedName>
        <fullName evidence="3">Integrase</fullName>
    </recommendedName>
</protein>
<name>A0ABS4QR30_9NOCA</name>
<reference evidence="1 2" key="1">
    <citation type="submission" date="2021-03" db="EMBL/GenBank/DDBJ databases">
        <title>Sequencing the genomes of 1000 actinobacteria strains.</title>
        <authorList>
            <person name="Klenk H.-P."/>
        </authorList>
    </citation>
    <scope>NUCLEOTIDE SEQUENCE [LARGE SCALE GENOMIC DNA]</scope>
    <source>
        <strain evidence="1 2">DSM 45516</strain>
    </source>
</reference>
<sequence length="271" mass="30685">MNRSRPNSRSRWTERDEQVTVFAAEQWVLDFATVSLLCGTGRRRTYELIERWRDEFAVLRSVSIFLDNAEREVTVVWPRPAVAAERLGYPVSSWKPTSSNLAHKLAVAKVRAALCGLETGLWVPERKLLRDAAIAAGQRPGAPILADRADTVAATKQGIARGHVHDGRYRYRGQWLSVEVELTLKRPSRKRLADSVFNAYQRARQFGDGLLYLYGSKRIGDALERVVVDDLIKPGRIGAEPDIRLRSLTRVIEDRSIDLPTAPTRKEDRAR</sequence>
<comment type="caution">
    <text evidence="1">The sequence shown here is derived from an EMBL/GenBank/DDBJ whole genome shotgun (WGS) entry which is preliminary data.</text>
</comment>
<organism evidence="1 2">
    <name type="scientific">Nocardia goodfellowii</name>
    <dbReference type="NCBI Taxonomy" id="882446"/>
    <lineage>
        <taxon>Bacteria</taxon>
        <taxon>Bacillati</taxon>
        <taxon>Actinomycetota</taxon>
        <taxon>Actinomycetes</taxon>
        <taxon>Mycobacteriales</taxon>
        <taxon>Nocardiaceae</taxon>
        <taxon>Nocardia</taxon>
    </lineage>
</organism>
<proteinExistence type="predicted"/>